<dbReference type="EMBL" id="BLAL01000304">
    <property type="protein sequence ID" value="GET02099.1"/>
    <property type="molecule type" value="Genomic_DNA"/>
</dbReference>
<organism evidence="1 2">
    <name type="scientific">Rhizophagus clarus</name>
    <dbReference type="NCBI Taxonomy" id="94130"/>
    <lineage>
        <taxon>Eukaryota</taxon>
        <taxon>Fungi</taxon>
        <taxon>Fungi incertae sedis</taxon>
        <taxon>Mucoromycota</taxon>
        <taxon>Glomeromycotina</taxon>
        <taxon>Glomeromycetes</taxon>
        <taxon>Glomerales</taxon>
        <taxon>Glomeraceae</taxon>
        <taxon>Rhizophagus</taxon>
    </lineage>
</organism>
<sequence length="139" mass="16453">MQLRNPRISKKKREYYSRIYNLKDNEKLVQLQIDKLQECDKYFGYCSDDFDTYFHFSLYLYDSITTTLLASSHSTSPIIISPSTSPIHASFTEDSMYSSSDYDCNITELNFNFIIRPCNEKARPNLLKFLHLQNLKMKF</sequence>
<dbReference type="OrthoDB" id="2383259at2759"/>
<proteinExistence type="predicted"/>
<dbReference type="AlphaFoldDB" id="A0A8H3M7F8"/>
<name>A0A8H3M7F8_9GLOM</name>
<gene>
    <name evidence="1" type="ORF">RCL2_002847900</name>
</gene>
<comment type="caution">
    <text evidence="1">The sequence shown here is derived from an EMBL/GenBank/DDBJ whole genome shotgun (WGS) entry which is preliminary data.</text>
</comment>
<reference evidence="1" key="1">
    <citation type="submission" date="2019-10" db="EMBL/GenBank/DDBJ databases">
        <title>Conservation and host-specific expression of non-tandemly repeated heterogenous ribosome RNA gene in arbuscular mycorrhizal fungi.</title>
        <authorList>
            <person name="Maeda T."/>
            <person name="Kobayashi Y."/>
            <person name="Nakagawa T."/>
            <person name="Ezawa T."/>
            <person name="Yamaguchi K."/>
            <person name="Bino T."/>
            <person name="Nishimoto Y."/>
            <person name="Shigenobu S."/>
            <person name="Kawaguchi M."/>
        </authorList>
    </citation>
    <scope>NUCLEOTIDE SEQUENCE</scope>
    <source>
        <strain evidence="1">HR1</strain>
    </source>
</reference>
<evidence type="ECO:0000313" key="1">
    <source>
        <dbReference type="EMBL" id="GET02099.1"/>
    </source>
</evidence>
<accession>A0A8H3M7F8</accession>
<dbReference type="Proteomes" id="UP000615446">
    <property type="component" value="Unassembled WGS sequence"/>
</dbReference>
<protein>
    <submittedName>
        <fullName evidence="1">Uncharacterized protein</fullName>
    </submittedName>
</protein>
<evidence type="ECO:0000313" key="2">
    <source>
        <dbReference type="Proteomes" id="UP000615446"/>
    </source>
</evidence>